<feature type="chain" id="PRO_5043786281" description="Secreted protein" evidence="1">
    <location>
        <begin position="23"/>
        <end position="103"/>
    </location>
</feature>
<proteinExistence type="predicted"/>
<reference evidence="2 3" key="1">
    <citation type="submission" date="2021-06" db="EMBL/GenBank/DDBJ databases">
        <title>Caerostris extrusa draft genome.</title>
        <authorList>
            <person name="Kono N."/>
            <person name="Arakawa K."/>
        </authorList>
    </citation>
    <scope>NUCLEOTIDE SEQUENCE [LARGE SCALE GENOMIC DNA]</scope>
</reference>
<evidence type="ECO:0008006" key="4">
    <source>
        <dbReference type="Google" id="ProtNLM"/>
    </source>
</evidence>
<feature type="signal peptide" evidence="1">
    <location>
        <begin position="1"/>
        <end position="22"/>
    </location>
</feature>
<name>A0AAV4Q7S5_CAEEX</name>
<comment type="caution">
    <text evidence="2">The sequence shown here is derived from an EMBL/GenBank/DDBJ whole genome shotgun (WGS) entry which is preliminary data.</text>
</comment>
<evidence type="ECO:0000313" key="3">
    <source>
        <dbReference type="Proteomes" id="UP001054945"/>
    </source>
</evidence>
<sequence length="103" mass="11660">MTNHRTACRLVLCLFCSPFSHQLLKIVHVTSNKFSGVPCCSHLGIEKKEKTEAGVSASTVSMSSTNDGETKFQHRIFRGHFTWSELYTQHMDVRFSPLELPFA</sequence>
<evidence type="ECO:0000313" key="2">
    <source>
        <dbReference type="EMBL" id="GIY04374.1"/>
    </source>
</evidence>
<organism evidence="2 3">
    <name type="scientific">Caerostris extrusa</name>
    <name type="common">Bark spider</name>
    <name type="synonym">Caerostris bankana</name>
    <dbReference type="NCBI Taxonomy" id="172846"/>
    <lineage>
        <taxon>Eukaryota</taxon>
        <taxon>Metazoa</taxon>
        <taxon>Ecdysozoa</taxon>
        <taxon>Arthropoda</taxon>
        <taxon>Chelicerata</taxon>
        <taxon>Arachnida</taxon>
        <taxon>Araneae</taxon>
        <taxon>Araneomorphae</taxon>
        <taxon>Entelegynae</taxon>
        <taxon>Araneoidea</taxon>
        <taxon>Araneidae</taxon>
        <taxon>Caerostris</taxon>
    </lineage>
</organism>
<evidence type="ECO:0000256" key="1">
    <source>
        <dbReference type="SAM" id="SignalP"/>
    </source>
</evidence>
<dbReference type="Proteomes" id="UP001054945">
    <property type="component" value="Unassembled WGS sequence"/>
</dbReference>
<accession>A0AAV4Q7S5</accession>
<keyword evidence="3" id="KW-1185">Reference proteome</keyword>
<dbReference type="EMBL" id="BPLR01005702">
    <property type="protein sequence ID" value="GIY04374.1"/>
    <property type="molecule type" value="Genomic_DNA"/>
</dbReference>
<gene>
    <name evidence="2" type="ORF">CEXT_485061</name>
</gene>
<dbReference type="AlphaFoldDB" id="A0AAV4Q7S5"/>
<protein>
    <recommendedName>
        <fullName evidence="4">Secreted protein</fullName>
    </recommendedName>
</protein>
<keyword evidence="1" id="KW-0732">Signal</keyword>